<dbReference type="Pfam" id="PF25019">
    <property type="entry name" value="LRR_R13L1-DRL21"/>
    <property type="match status" value="1"/>
</dbReference>
<comment type="caution">
    <text evidence="2">The sequence shown here is derived from an EMBL/GenBank/DDBJ whole genome shotgun (WGS) entry which is preliminary data.</text>
</comment>
<dbReference type="Gene3D" id="3.80.10.10">
    <property type="entry name" value="Ribonuclease Inhibitor"/>
    <property type="match status" value="1"/>
</dbReference>
<keyword evidence="3" id="KW-1185">Reference proteome</keyword>
<dbReference type="EMBL" id="JANJYI010000004">
    <property type="protein sequence ID" value="KAK2654739.1"/>
    <property type="molecule type" value="Genomic_DNA"/>
</dbReference>
<sequence length="328" mass="37256">MSELKGIKELPESLCELYNLRTLNLSLKKRPQGMGKLINLRHLINDGTDAFSYMPKGIERLVFLRTLSKLVVGGDGDNSQVCSLDCLKKLDFLRGSLVIKGMGNVIDGAEAKKANLMNKKYLLDLQLYFSYDDDDDNDISEGEASSSQCRLQIDEDEASATEVCRKDESVVEALHAPPNLEKLVLRGYRGITMSFEWMGSLTQLRELTLRDCINCEHLPPLGKLPLLERLQIIGMRGLKRVLPNHFLQVTSLERLNIDYCPVFKQWAKIYHHLPITSDSETTRRNFGKALEAIENVIDETRAQFAVRGIYEDLMAYGYIDFTKEYGSH</sequence>
<evidence type="ECO:0000259" key="1">
    <source>
        <dbReference type="Pfam" id="PF25019"/>
    </source>
</evidence>
<protein>
    <recommendedName>
        <fullName evidence="1">R13L1/DRL21-like LRR repeat region domain-containing protein</fullName>
    </recommendedName>
</protein>
<dbReference type="SUPFAM" id="SSF52058">
    <property type="entry name" value="L domain-like"/>
    <property type="match status" value="1"/>
</dbReference>
<dbReference type="Proteomes" id="UP001280121">
    <property type="component" value="Unassembled WGS sequence"/>
</dbReference>
<gene>
    <name evidence="2" type="ORF">Ddye_014595</name>
</gene>
<reference evidence="2" key="1">
    <citation type="journal article" date="2023" name="Plant J.">
        <title>Genome sequences and population genomics provide insights into the demographic history, inbreeding, and mutation load of two 'living fossil' tree species of Dipteronia.</title>
        <authorList>
            <person name="Feng Y."/>
            <person name="Comes H.P."/>
            <person name="Chen J."/>
            <person name="Zhu S."/>
            <person name="Lu R."/>
            <person name="Zhang X."/>
            <person name="Li P."/>
            <person name="Qiu J."/>
            <person name="Olsen K.M."/>
            <person name="Qiu Y."/>
        </authorList>
    </citation>
    <scope>NUCLEOTIDE SEQUENCE</scope>
    <source>
        <strain evidence="2">KIB01</strain>
    </source>
</reference>
<feature type="domain" description="R13L1/DRL21-like LRR repeat region" evidence="1">
    <location>
        <begin position="84"/>
        <end position="235"/>
    </location>
</feature>
<proteinExistence type="predicted"/>
<evidence type="ECO:0000313" key="2">
    <source>
        <dbReference type="EMBL" id="KAK2654739.1"/>
    </source>
</evidence>
<name>A0AAD9X8C2_9ROSI</name>
<dbReference type="PANTHER" id="PTHR47186:SF30">
    <property type="entry name" value="EF-HAND DOMAIN-CONTAINING PROTEIN"/>
    <property type="match status" value="1"/>
</dbReference>
<accession>A0AAD9X8C2</accession>
<dbReference type="InterPro" id="IPR056789">
    <property type="entry name" value="LRR_R13L1-DRL21"/>
</dbReference>
<evidence type="ECO:0000313" key="3">
    <source>
        <dbReference type="Proteomes" id="UP001280121"/>
    </source>
</evidence>
<dbReference type="AlphaFoldDB" id="A0AAD9X8C2"/>
<organism evidence="2 3">
    <name type="scientific">Dipteronia dyeriana</name>
    <dbReference type="NCBI Taxonomy" id="168575"/>
    <lineage>
        <taxon>Eukaryota</taxon>
        <taxon>Viridiplantae</taxon>
        <taxon>Streptophyta</taxon>
        <taxon>Embryophyta</taxon>
        <taxon>Tracheophyta</taxon>
        <taxon>Spermatophyta</taxon>
        <taxon>Magnoliopsida</taxon>
        <taxon>eudicotyledons</taxon>
        <taxon>Gunneridae</taxon>
        <taxon>Pentapetalae</taxon>
        <taxon>rosids</taxon>
        <taxon>malvids</taxon>
        <taxon>Sapindales</taxon>
        <taxon>Sapindaceae</taxon>
        <taxon>Hippocastanoideae</taxon>
        <taxon>Acereae</taxon>
        <taxon>Dipteronia</taxon>
    </lineage>
</organism>
<dbReference type="InterPro" id="IPR032675">
    <property type="entry name" value="LRR_dom_sf"/>
</dbReference>
<dbReference type="PANTHER" id="PTHR47186">
    <property type="entry name" value="LEUCINE-RICH REPEAT-CONTAINING PROTEIN 57"/>
    <property type="match status" value="1"/>
</dbReference>